<dbReference type="AlphaFoldDB" id="A0A1H7TIY7"/>
<dbReference type="Gene3D" id="3.30.565.10">
    <property type="entry name" value="Histidine kinase-like ATPase, C-terminal domain"/>
    <property type="match status" value="1"/>
</dbReference>
<name>A0A1H7TIY7_9ACTN</name>
<evidence type="ECO:0000313" key="4">
    <source>
        <dbReference type="EMBL" id="SEL84780.1"/>
    </source>
</evidence>
<dbReference type="CDD" id="cd16936">
    <property type="entry name" value="HATPase_RsbW-like"/>
    <property type="match status" value="1"/>
</dbReference>
<evidence type="ECO:0000256" key="2">
    <source>
        <dbReference type="SAM" id="MobiDB-lite"/>
    </source>
</evidence>
<reference evidence="4 5" key="1">
    <citation type="submission" date="2016-10" db="EMBL/GenBank/DDBJ databases">
        <authorList>
            <person name="de Groot N.N."/>
        </authorList>
    </citation>
    <scope>NUCLEOTIDE SEQUENCE [LARGE SCALE GENOMIC DNA]</scope>
    <source>
        <strain evidence="4 5">DSM 43357</strain>
    </source>
</reference>
<accession>A0A1H7TIY7</accession>
<keyword evidence="1" id="KW-0723">Serine/threonine-protein kinase</keyword>
<proteinExistence type="predicted"/>
<dbReference type="RefSeq" id="WP_091101472.1">
    <property type="nucleotide sequence ID" value="NZ_FOBF01000007.1"/>
</dbReference>
<keyword evidence="4" id="KW-0808">Transferase</keyword>
<dbReference type="EMBL" id="FOBF01000007">
    <property type="protein sequence ID" value="SEL84780.1"/>
    <property type="molecule type" value="Genomic_DNA"/>
</dbReference>
<dbReference type="GO" id="GO:0004674">
    <property type="term" value="F:protein serine/threonine kinase activity"/>
    <property type="evidence" value="ECO:0007669"/>
    <property type="project" value="UniProtKB-KW"/>
</dbReference>
<dbReference type="Pfam" id="PF13581">
    <property type="entry name" value="HATPase_c_2"/>
    <property type="match status" value="1"/>
</dbReference>
<dbReference type="Proteomes" id="UP000198953">
    <property type="component" value="Unassembled WGS sequence"/>
</dbReference>
<organism evidence="4 5">
    <name type="scientific">Nonomuraea pusilla</name>
    <dbReference type="NCBI Taxonomy" id="46177"/>
    <lineage>
        <taxon>Bacteria</taxon>
        <taxon>Bacillati</taxon>
        <taxon>Actinomycetota</taxon>
        <taxon>Actinomycetes</taxon>
        <taxon>Streptosporangiales</taxon>
        <taxon>Streptosporangiaceae</taxon>
        <taxon>Nonomuraea</taxon>
    </lineage>
</organism>
<dbReference type="SUPFAM" id="SSF55874">
    <property type="entry name" value="ATPase domain of HSP90 chaperone/DNA topoisomerase II/histidine kinase"/>
    <property type="match status" value="1"/>
</dbReference>
<feature type="compositionally biased region" description="Basic and acidic residues" evidence="2">
    <location>
        <begin position="87"/>
        <end position="100"/>
    </location>
</feature>
<keyword evidence="5" id="KW-1185">Reference proteome</keyword>
<sequence>MGRNTGKDAGQDAGAIRLEVRLPEEMESITRSRQIAREAITGGGYRGRHEDVLLVVSELVTNALRHGAGAPVLRVECDHDRVRVEVRDTGERLPEPREPEPGSGWGLRVVDMLSTGWGVRGDGEGKAVWCELAAHVRPLAPQAG</sequence>
<dbReference type="OrthoDB" id="3476098at2"/>
<evidence type="ECO:0000256" key="1">
    <source>
        <dbReference type="ARBA" id="ARBA00022527"/>
    </source>
</evidence>
<feature type="domain" description="Histidine kinase/HSP90-like ATPase" evidence="3">
    <location>
        <begin position="24"/>
        <end position="129"/>
    </location>
</feature>
<protein>
    <submittedName>
        <fullName evidence="4">Histidine kinase-like ATPase domain-containing protein</fullName>
    </submittedName>
</protein>
<dbReference type="STRING" id="46177.SAMN05660976_03524"/>
<dbReference type="InterPro" id="IPR003594">
    <property type="entry name" value="HATPase_dom"/>
</dbReference>
<dbReference type="PANTHER" id="PTHR35526:SF3">
    <property type="entry name" value="ANTI-SIGMA-F FACTOR RSBW"/>
    <property type="match status" value="1"/>
</dbReference>
<keyword evidence="4" id="KW-0418">Kinase</keyword>
<dbReference type="InterPro" id="IPR036890">
    <property type="entry name" value="HATPase_C_sf"/>
</dbReference>
<evidence type="ECO:0000259" key="3">
    <source>
        <dbReference type="Pfam" id="PF13581"/>
    </source>
</evidence>
<evidence type="ECO:0000313" key="5">
    <source>
        <dbReference type="Proteomes" id="UP000198953"/>
    </source>
</evidence>
<gene>
    <name evidence="4" type="ORF">SAMN05660976_03524</name>
</gene>
<feature type="region of interest" description="Disordered" evidence="2">
    <location>
        <begin position="87"/>
        <end position="106"/>
    </location>
</feature>
<dbReference type="InterPro" id="IPR050267">
    <property type="entry name" value="Anti-sigma-factor_SerPK"/>
</dbReference>
<dbReference type="PANTHER" id="PTHR35526">
    <property type="entry name" value="ANTI-SIGMA-F FACTOR RSBW-RELATED"/>
    <property type="match status" value="1"/>
</dbReference>